<sequence length="18" mass="1948">MSNASSKKLHINLVVIGH</sequence>
<feature type="non-terminal residue" evidence="1">
    <location>
        <position position="18"/>
    </location>
</feature>
<dbReference type="Proteomes" id="UP000265618">
    <property type="component" value="Unassembled WGS sequence"/>
</dbReference>
<dbReference type="AlphaFoldDB" id="A0A391NVC5"/>
<reference evidence="1 2" key="1">
    <citation type="journal article" date="2018" name="PLoS ONE">
        <title>The draft genome of Kipferlia bialata reveals reductive genome evolution in fornicate parasites.</title>
        <authorList>
            <person name="Tanifuji G."/>
            <person name="Takabayashi S."/>
            <person name="Kume K."/>
            <person name="Takagi M."/>
            <person name="Nakayama T."/>
            <person name="Kamikawa R."/>
            <person name="Inagaki Y."/>
            <person name="Hashimoto T."/>
        </authorList>
    </citation>
    <scope>NUCLEOTIDE SEQUENCE [LARGE SCALE GENOMIC DNA]</scope>
    <source>
        <strain evidence="1">NY0173</strain>
    </source>
</reference>
<gene>
    <name evidence="1" type="ORF">KIPB_003618</name>
</gene>
<comment type="caution">
    <text evidence="1">The sequence shown here is derived from an EMBL/GenBank/DDBJ whole genome shotgun (WGS) entry which is preliminary data.</text>
</comment>
<evidence type="ECO:0000313" key="2">
    <source>
        <dbReference type="Proteomes" id="UP000265618"/>
    </source>
</evidence>
<dbReference type="EMBL" id="BDIP01000708">
    <property type="protein sequence ID" value="GCA62453.1"/>
    <property type="molecule type" value="Genomic_DNA"/>
</dbReference>
<proteinExistence type="predicted"/>
<accession>A0A391NVC5</accession>
<name>A0A391NVC5_9EUKA</name>
<protein>
    <submittedName>
        <fullName evidence="1">Uncharacterized protein</fullName>
    </submittedName>
</protein>
<keyword evidence="2" id="KW-1185">Reference proteome</keyword>
<organism evidence="1 2">
    <name type="scientific">Kipferlia bialata</name>
    <dbReference type="NCBI Taxonomy" id="797122"/>
    <lineage>
        <taxon>Eukaryota</taxon>
        <taxon>Metamonada</taxon>
        <taxon>Carpediemonas-like organisms</taxon>
        <taxon>Kipferlia</taxon>
    </lineage>
</organism>
<evidence type="ECO:0000313" key="1">
    <source>
        <dbReference type="EMBL" id="GCA62453.1"/>
    </source>
</evidence>